<evidence type="ECO:0000313" key="2">
    <source>
        <dbReference type="EMBL" id="WNY27067.1"/>
    </source>
</evidence>
<evidence type="ECO:0000313" key="3">
    <source>
        <dbReference type="Proteomes" id="UP001304970"/>
    </source>
</evidence>
<keyword evidence="1" id="KW-0472">Membrane</keyword>
<sequence>MKKFIHSCLFILTALFCFSFLTGLTLADSSEENITSSTSEDPNLLRITGKEPTEEEAAQYWPILDSMVTEIHDEKLLMPRSKCVNGIGASTSGYFMIAIRMDCNISEEELDRMVTIITNIGKEHGIENVPIIIRRIEDGANGSLNLSDNQPAEKDGSPIPSFTLFMGFSVFAALIFIFHKRK</sequence>
<keyword evidence="1" id="KW-1133">Transmembrane helix</keyword>
<proteinExistence type="predicted"/>
<dbReference type="AlphaFoldDB" id="A0AA96ZXH6"/>
<dbReference type="EMBL" id="CP131061">
    <property type="protein sequence ID" value="WNY27067.1"/>
    <property type="molecule type" value="Genomic_DNA"/>
</dbReference>
<dbReference type="Proteomes" id="UP001304970">
    <property type="component" value="Chromosome"/>
</dbReference>
<protein>
    <submittedName>
        <fullName evidence="2">Uncharacterized protein</fullName>
    </submittedName>
</protein>
<keyword evidence="3" id="KW-1185">Reference proteome</keyword>
<keyword evidence="1" id="KW-0812">Transmembrane</keyword>
<reference evidence="2 3" key="1">
    <citation type="submission" date="2023-07" db="EMBL/GenBank/DDBJ databases">
        <title>Closed genome sequence of Methanosarcinaceae archaeon Am2.</title>
        <authorList>
            <person name="Poehlein A."/>
            <person name="Protasov E."/>
            <person name="Platt K."/>
            <person name="Reeh H."/>
            <person name="Daniel R."/>
            <person name="Brune A."/>
        </authorList>
    </citation>
    <scope>NUCLEOTIDE SEQUENCE [LARGE SCALE GENOMIC DNA]</scope>
    <source>
        <strain evidence="2 3">Am2</strain>
    </source>
</reference>
<feature type="transmembrane region" description="Helical" evidence="1">
    <location>
        <begin position="159"/>
        <end position="178"/>
    </location>
</feature>
<organism evidence="2 3">
    <name type="scientific">Methanolapillus ohkumae</name>
    <dbReference type="NCBI Taxonomy" id="3028298"/>
    <lineage>
        <taxon>Archaea</taxon>
        <taxon>Methanobacteriati</taxon>
        <taxon>Methanobacteriota</taxon>
        <taxon>Stenosarchaea group</taxon>
        <taxon>Methanomicrobia</taxon>
        <taxon>Methanosarcinales</taxon>
        <taxon>Methanosarcinaceae</taxon>
        <taxon>Methanolapillus</taxon>
    </lineage>
</organism>
<dbReference type="GeneID" id="89228271"/>
<evidence type="ECO:0000256" key="1">
    <source>
        <dbReference type="SAM" id="Phobius"/>
    </source>
</evidence>
<accession>A0AA96ZXH6</accession>
<name>A0AA96ZXH6_9EURY</name>
<gene>
    <name evidence="2" type="ORF">MsAm2_08520</name>
</gene>
<dbReference type="RefSeq" id="WP_338097048.1">
    <property type="nucleotide sequence ID" value="NZ_CP131061.1"/>
</dbReference>